<sequence length="171" mass="18392">MRVDSHTTIPSDTAPVSTQPDELTPPSGRGPHSAVPSESMQRLTLPKPVKLRDEFVEDKAQSKASSEARDKYKPIVAAAIPNLLSAIAKLAQDSDEDESAETTQRPRSPTPDWLIPKTPEGVKGKESISAKAPKARAHPSGSGEPEVTREALIANGPADVMKPWSPFHKTM</sequence>
<gene>
    <name evidence="2" type="ORF">EK21DRAFT_114230</name>
</gene>
<evidence type="ECO:0000313" key="3">
    <source>
        <dbReference type="Proteomes" id="UP000799777"/>
    </source>
</evidence>
<dbReference type="AlphaFoldDB" id="A0A9P4H6J5"/>
<reference evidence="2" key="1">
    <citation type="journal article" date="2020" name="Stud. Mycol.">
        <title>101 Dothideomycetes genomes: a test case for predicting lifestyles and emergence of pathogens.</title>
        <authorList>
            <person name="Haridas S."/>
            <person name="Albert R."/>
            <person name="Binder M."/>
            <person name="Bloem J."/>
            <person name="Labutti K."/>
            <person name="Salamov A."/>
            <person name="Andreopoulos B."/>
            <person name="Baker S."/>
            <person name="Barry K."/>
            <person name="Bills G."/>
            <person name="Bluhm B."/>
            <person name="Cannon C."/>
            <person name="Castanera R."/>
            <person name="Culley D."/>
            <person name="Daum C."/>
            <person name="Ezra D."/>
            <person name="Gonzalez J."/>
            <person name="Henrissat B."/>
            <person name="Kuo A."/>
            <person name="Liang C."/>
            <person name="Lipzen A."/>
            <person name="Lutzoni F."/>
            <person name="Magnuson J."/>
            <person name="Mondo S."/>
            <person name="Nolan M."/>
            <person name="Ohm R."/>
            <person name="Pangilinan J."/>
            <person name="Park H.-J."/>
            <person name="Ramirez L."/>
            <person name="Alfaro M."/>
            <person name="Sun H."/>
            <person name="Tritt A."/>
            <person name="Yoshinaga Y."/>
            <person name="Zwiers L.-H."/>
            <person name="Turgeon B."/>
            <person name="Goodwin S."/>
            <person name="Spatafora J."/>
            <person name="Crous P."/>
            <person name="Grigoriev I."/>
        </authorList>
    </citation>
    <scope>NUCLEOTIDE SEQUENCE</scope>
    <source>
        <strain evidence="2">CBS 110217</strain>
    </source>
</reference>
<dbReference type="Proteomes" id="UP000799777">
    <property type="component" value="Unassembled WGS sequence"/>
</dbReference>
<dbReference type="EMBL" id="ML978218">
    <property type="protein sequence ID" value="KAF2028025.1"/>
    <property type="molecule type" value="Genomic_DNA"/>
</dbReference>
<protein>
    <submittedName>
        <fullName evidence="2">Uncharacterized protein</fullName>
    </submittedName>
</protein>
<feature type="region of interest" description="Disordered" evidence="1">
    <location>
        <begin position="90"/>
        <end position="147"/>
    </location>
</feature>
<comment type="caution">
    <text evidence="2">The sequence shown here is derived from an EMBL/GenBank/DDBJ whole genome shotgun (WGS) entry which is preliminary data.</text>
</comment>
<accession>A0A9P4H6J5</accession>
<feature type="compositionally biased region" description="Polar residues" evidence="1">
    <location>
        <begin position="1"/>
        <end position="21"/>
    </location>
</feature>
<feature type="region of interest" description="Disordered" evidence="1">
    <location>
        <begin position="1"/>
        <end position="51"/>
    </location>
</feature>
<organism evidence="2 3">
    <name type="scientific">Setomelanomma holmii</name>
    <dbReference type="NCBI Taxonomy" id="210430"/>
    <lineage>
        <taxon>Eukaryota</taxon>
        <taxon>Fungi</taxon>
        <taxon>Dikarya</taxon>
        <taxon>Ascomycota</taxon>
        <taxon>Pezizomycotina</taxon>
        <taxon>Dothideomycetes</taxon>
        <taxon>Pleosporomycetidae</taxon>
        <taxon>Pleosporales</taxon>
        <taxon>Pleosporineae</taxon>
        <taxon>Phaeosphaeriaceae</taxon>
        <taxon>Setomelanomma</taxon>
    </lineage>
</organism>
<keyword evidence="3" id="KW-1185">Reference proteome</keyword>
<name>A0A9P4H6J5_9PLEO</name>
<evidence type="ECO:0000313" key="2">
    <source>
        <dbReference type="EMBL" id="KAF2028025.1"/>
    </source>
</evidence>
<evidence type="ECO:0000256" key="1">
    <source>
        <dbReference type="SAM" id="MobiDB-lite"/>
    </source>
</evidence>
<proteinExistence type="predicted"/>